<comment type="caution">
    <text evidence="2">The sequence shown here is derived from an EMBL/GenBank/DDBJ whole genome shotgun (WGS) entry which is preliminary data.</text>
</comment>
<accession>A0A9K3Q505</accession>
<name>A0A9K3Q505_9STRA</name>
<dbReference type="AlphaFoldDB" id="A0A9K3Q505"/>
<dbReference type="EMBL" id="JAGRRH010000004">
    <property type="protein sequence ID" value="KAG7370615.1"/>
    <property type="molecule type" value="Genomic_DNA"/>
</dbReference>
<reference evidence="2" key="2">
    <citation type="submission" date="2021-04" db="EMBL/GenBank/DDBJ databases">
        <authorList>
            <person name="Podell S."/>
        </authorList>
    </citation>
    <scope>NUCLEOTIDE SEQUENCE</scope>
    <source>
        <strain evidence="2">Hildebrandi</strain>
    </source>
</reference>
<reference evidence="2" key="1">
    <citation type="journal article" date="2021" name="Sci. Rep.">
        <title>Diploid genomic architecture of Nitzschia inconspicua, an elite biomass production diatom.</title>
        <authorList>
            <person name="Oliver A."/>
            <person name="Podell S."/>
            <person name="Pinowska A."/>
            <person name="Traller J.C."/>
            <person name="Smith S.R."/>
            <person name="McClure R."/>
            <person name="Beliaev A."/>
            <person name="Bohutskyi P."/>
            <person name="Hill E.A."/>
            <person name="Rabines A."/>
            <person name="Zheng H."/>
            <person name="Allen L.Z."/>
            <person name="Kuo A."/>
            <person name="Grigoriev I.V."/>
            <person name="Allen A.E."/>
            <person name="Hazlebeck D."/>
            <person name="Allen E.E."/>
        </authorList>
    </citation>
    <scope>NUCLEOTIDE SEQUENCE</scope>
    <source>
        <strain evidence="2">Hildebrandi</strain>
    </source>
</reference>
<protein>
    <submittedName>
        <fullName evidence="2">Uncharacterized protein</fullName>
    </submittedName>
</protein>
<evidence type="ECO:0000313" key="3">
    <source>
        <dbReference type="Proteomes" id="UP000693970"/>
    </source>
</evidence>
<gene>
    <name evidence="2" type="ORF">IV203_019185</name>
</gene>
<evidence type="ECO:0000256" key="1">
    <source>
        <dbReference type="SAM" id="MobiDB-lite"/>
    </source>
</evidence>
<feature type="compositionally biased region" description="Basic residues" evidence="1">
    <location>
        <begin position="27"/>
        <end position="45"/>
    </location>
</feature>
<proteinExistence type="predicted"/>
<keyword evidence="3" id="KW-1185">Reference proteome</keyword>
<organism evidence="2 3">
    <name type="scientific">Nitzschia inconspicua</name>
    <dbReference type="NCBI Taxonomy" id="303405"/>
    <lineage>
        <taxon>Eukaryota</taxon>
        <taxon>Sar</taxon>
        <taxon>Stramenopiles</taxon>
        <taxon>Ochrophyta</taxon>
        <taxon>Bacillariophyta</taxon>
        <taxon>Bacillariophyceae</taxon>
        <taxon>Bacillariophycidae</taxon>
        <taxon>Bacillariales</taxon>
        <taxon>Bacillariaceae</taxon>
        <taxon>Nitzschia</taxon>
    </lineage>
</organism>
<feature type="region of interest" description="Disordered" evidence="1">
    <location>
        <begin position="23"/>
        <end position="45"/>
    </location>
</feature>
<dbReference type="Proteomes" id="UP000693970">
    <property type="component" value="Unassembled WGS sequence"/>
</dbReference>
<sequence>MANEGKLPRHLASMEHPRCVASEMATAHRKPWRNRRAPSGLRKAKRPGHCISVDQLKSPIPGLIGQIKGTPTTKRFNFATMFVDHYSDMSYLVLQETDTADETLAAKHWFEAFTRTYACLSQTYRTERE</sequence>
<evidence type="ECO:0000313" key="2">
    <source>
        <dbReference type="EMBL" id="KAG7370615.1"/>
    </source>
</evidence>
<dbReference type="OrthoDB" id="10533607at2759"/>